<dbReference type="NCBIfam" id="TIGR00269">
    <property type="entry name" value="TIGR00269 family protein"/>
    <property type="match status" value="1"/>
</dbReference>
<dbReference type="InterPro" id="IPR054306">
    <property type="entry name" value="TtuA-like_LIM_N"/>
</dbReference>
<dbReference type="InterPro" id="IPR035107">
    <property type="entry name" value="tRNA_thiolation_TtcA_Ctu1"/>
</dbReference>
<evidence type="ECO:0000256" key="12">
    <source>
        <dbReference type="PIRSR" id="PIRSR004976-50"/>
    </source>
</evidence>
<feature type="binding site" evidence="12">
    <location>
        <position position="278"/>
    </location>
    <ligand>
        <name>Zn(2+)</name>
        <dbReference type="ChEBI" id="CHEBI:29105"/>
        <label>2</label>
    </ligand>
</feature>
<dbReference type="GO" id="GO:0000049">
    <property type="term" value="F:tRNA binding"/>
    <property type="evidence" value="ECO:0007669"/>
    <property type="project" value="InterPro"/>
</dbReference>
<evidence type="ECO:0000256" key="8">
    <source>
        <dbReference type="ARBA" id="ARBA00022840"/>
    </source>
</evidence>
<reference evidence="16" key="1">
    <citation type="journal article" date="2020" name="mSystems">
        <title>Genome- and Community-Level Interaction Insights into Carbon Utilization and Element Cycling Functions of Hydrothermarchaeota in Hydrothermal Sediment.</title>
        <authorList>
            <person name="Zhou Z."/>
            <person name="Liu Y."/>
            <person name="Xu W."/>
            <person name="Pan J."/>
            <person name="Luo Z.H."/>
            <person name="Li M."/>
        </authorList>
    </citation>
    <scope>NUCLEOTIDE SEQUENCE [LARGE SCALE GENOMIC DNA]</scope>
    <source>
        <strain evidence="16">HyVt-237</strain>
    </source>
</reference>
<feature type="binding site" evidence="12">
    <location>
        <position position="290"/>
    </location>
    <ligand>
        <name>Zn(2+)</name>
        <dbReference type="ChEBI" id="CHEBI:29105"/>
        <label>2</label>
    </ligand>
</feature>
<protein>
    <submittedName>
        <fullName evidence="16">TIGR00269 family protein</fullName>
    </submittedName>
</protein>
<keyword evidence="4" id="KW-0808">Transferase</keyword>
<keyword evidence="11" id="KW-0411">Iron-sulfur</keyword>
<feature type="binding site" evidence="12">
    <location>
        <position position="25"/>
    </location>
    <ligand>
        <name>Zn(2+)</name>
        <dbReference type="ChEBI" id="CHEBI:29105"/>
        <label>1</label>
    </ligand>
</feature>
<comment type="cofactor">
    <cofactor evidence="1">
        <name>Mg(2+)</name>
        <dbReference type="ChEBI" id="CHEBI:18420"/>
    </cofactor>
</comment>
<evidence type="ECO:0000256" key="1">
    <source>
        <dbReference type="ARBA" id="ARBA00001946"/>
    </source>
</evidence>
<dbReference type="GO" id="GO:0002144">
    <property type="term" value="C:cytosolic tRNA wobble base thiouridylase complex"/>
    <property type="evidence" value="ECO:0007669"/>
    <property type="project" value="TreeGrafter"/>
</dbReference>
<evidence type="ECO:0000256" key="2">
    <source>
        <dbReference type="ARBA" id="ARBA00001966"/>
    </source>
</evidence>
<keyword evidence="8 13" id="KW-0067">ATP-binding</keyword>
<evidence type="ECO:0000256" key="5">
    <source>
        <dbReference type="ARBA" id="ARBA00022723"/>
    </source>
</evidence>
<feature type="binding site" evidence="12">
    <location>
        <position position="22"/>
    </location>
    <ligand>
        <name>Zn(2+)</name>
        <dbReference type="ChEBI" id="CHEBI:29105"/>
        <label>1</label>
    </ligand>
</feature>
<feature type="binding site" evidence="12">
    <location>
        <position position="293"/>
    </location>
    <ligand>
        <name>Zn(2+)</name>
        <dbReference type="ChEBI" id="CHEBI:29105"/>
        <label>2</label>
    </ligand>
</feature>
<feature type="domain" description="2-thiouridine synthetase TtuA-like N-terminal LIM" evidence="15">
    <location>
        <begin position="2"/>
        <end position="27"/>
    </location>
</feature>
<feature type="binding site" evidence="13">
    <location>
        <position position="162"/>
    </location>
    <ligand>
        <name>ATP</name>
        <dbReference type="ChEBI" id="CHEBI:30616"/>
    </ligand>
</feature>
<dbReference type="Gene3D" id="3.40.50.620">
    <property type="entry name" value="HUPs"/>
    <property type="match status" value="1"/>
</dbReference>
<keyword evidence="5 12" id="KW-0479">Metal-binding</keyword>
<dbReference type="SUPFAM" id="SSF52402">
    <property type="entry name" value="Adenine nucleotide alpha hydrolases-like"/>
    <property type="match status" value="1"/>
</dbReference>
<dbReference type="GO" id="GO:0051539">
    <property type="term" value="F:4 iron, 4 sulfur cluster binding"/>
    <property type="evidence" value="ECO:0007669"/>
    <property type="project" value="UniProtKB-KW"/>
</dbReference>
<name>A0A7C1BJ25_UNCW3</name>
<dbReference type="GO" id="GO:0046872">
    <property type="term" value="F:metal ion binding"/>
    <property type="evidence" value="ECO:0007669"/>
    <property type="project" value="UniProtKB-KW"/>
</dbReference>
<feature type="binding site" evidence="13">
    <location>
        <begin position="53"/>
        <end position="55"/>
    </location>
    <ligand>
        <name>ATP</name>
        <dbReference type="ChEBI" id="CHEBI:30616"/>
    </ligand>
</feature>
<feature type="binding site" evidence="13">
    <location>
        <position position="157"/>
    </location>
    <ligand>
        <name>ATP</name>
        <dbReference type="ChEBI" id="CHEBI:30616"/>
    </ligand>
</feature>
<evidence type="ECO:0000259" key="15">
    <source>
        <dbReference type="Pfam" id="PF22082"/>
    </source>
</evidence>
<dbReference type="InterPro" id="IPR011063">
    <property type="entry name" value="TilS/TtcA_N"/>
</dbReference>
<sequence>MKCKICGKRAVIKLRQHNLALCEEHFIERFRREVERTIRKYGMFDRNQPVLVAVSGGKDSLSLLHVLKSLDYEVTGFFIDLGIEGMSEKARAKVEKLAARLDVELVILSLKEKYGESLPEIAKRRPQHRICSLCGMIKRYLMNKTAYDLGIKVVATGHNLDDEVSSLLSNTLRWEVSYLVKQSPYLPSVHPKLAARAKPLAFLTEREIAAYAILNEIDFHGEACPFSRGAKTLFYKHLLNSIEVRSPGTKLRFYREFQSFREKYLKDVDTGMPPLRECKICGMPTSLEICAFCRLFHGEN</sequence>
<accession>A0A7C1BJ25</accession>
<feature type="binding site" evidence="13">
    <location>
        <position position="59"/>
    </location>
    <ligand>
        <name>ATP</name>
        <dbReference type="ChEBI" id="CHEBI:30616"/>
    </ligand>
</feature>
<proteinExistence type="predicted"/>
<dbReference type="FunFam" id="3.40.50.620:FF:000174">
    <property type="entry name" value="ATPase, PP-loop superfamily"/>
    <property type="match status" value="1"/>
</dbReference>
<dbReference type="Pfam" id="PF01171">
    <property type="entry name" value="ATP_bind_3"/>
    <property type="match status" value="1"/>
</dbReference>
<evidence type="ECO:0000256" key="10">
    <source>
        <dbReference type="ARBA" id="ARBA00023004"/>
    </source>
</evidence>
<dbReference type="GO" id="GO:0016740">
    <property type="term" value="F:transferase activity"/>
    <property type="evidence" value="ECO:0007669"/>
    <property type="project" value="UniProtKB-KW"/>
</dbReference>
<evidence type="ECO:0000256" key="11">
    <source>
        <dbReference type="ARBA" id="ARBA00023014"/>
    </source>
</evidence>
<keyword evidence="7 12" id="KW-0862">Zinc</keyword>
<organism evidence="16">
    <name type="scientific">candidate division WOR-3 bacterium</name>
    <dbReference type="NCBI Taxonomy" id="2052148"/>
    <lineage>
        <taxon>Bacteria</taxon>
        <taxon>Bacteria division WOR-3</taxon>
    </lineage>
</organism>
<feature type="domain" description="tRNA(Ile)-lysidine/2-thiocytidine synthase N-terminal" evidence="14">
    <location>
        <begin position="50"/>
        <end position="219"/>
    </location>
</feature>
<evidence type="ECO:0000256" key="7">
    <source>
        <dbReference type="ARBA" id="ARBA00022833"/>
    </source>
</evidence>
<dbReference type="PANTHER" id="PTHR11807:SF27">
    <property type="entry name" value="TRNA-5-METHYLURIDINE(54) 2-SULFURTRANSFERASE"/>
    <property type="match status" value="1"/>
</dbReference>
<feature type="binding site" evidence="12">
    <location>
        <position position="3"/>
    </location>
    <ligand>
        <name>Zn(2+)</name>
        <dbReference type="ChEBI" id="CHEBI:29105"/>
        <label>1</label>
    </ligand>
</feature>
<dbReference type="GO" id="GO:0002143">
    <property type="term" value="P:tRNA wobble position uridine thiolation"/>
    <property type="evidence" value="ECO:0007669"/>
    <property type="project" value="TreeGrafter"/>
</dbReference>
<dbReference type="PIRSF" id="PIRSF004976">
    <property type="entry name" value="ATPase_YdaO"/>
    <property type="match status" value="1"/>
</dbReference>
<dbReference type="EMBL" id="DRBW01000137">
    <property type="protein sequence ID" value="HDM90233.1"/>
    <property type="molecule type" value="Genomic_DNA"/>
</dbReference>
<keyword evidence="3" id="KW-0004">4Fe-4S</keyword>
<comment type="cofactor">
    <cofactor evidence="2">
        <name>[4Fe-4S] cluster</name>
        <dbReference type="ChEBI" id="CHEBI:49883"/>
    </cofactor>
</comment>
<gene>
    <name evidence="16" type="ORF">ENG67_03380</name>
</gene>
<evidence type="ECO:0000256" key="9">
    <source>
        <dbReference type="ARBA" id="ARBA00022842"/>
    </source>
</evidence>
<dbReference type="InterPro" id="IPR000541">
    <property type="entry name" value="Ncs6/Tuc1/Ctu1"/>
</dbReference>
<evidence type="ECO:0000256" key="6">
    <source>
        <dbReference type="ARBA" id="ARBA00022741"/>
    </source>
</evidence>
<dbReference type="PANTHER" id="PTHR11807">
    <property type="entry name" value="ATPASES OF THE PP SUPERFAMILY-RELATED"/>
    <property type="match status" value="1"/>
</dbReference>
<comment type="caution">
    <text evidence="16">The sequence shown here is derived from an EMBL/GenBank/DDBJ whole genome shotgun (WGS) entry which is preliminary data.</text>
</comment>
<keyword evidence="9" id="KW-0460">Magnesium</keyword>
<evidence type="ECO:0000313" key="16">
    <source>
        <dbReference type="EMBL" id="HDM90233.1"/>
    </source>
</evidence>
<keyword evidence="6 13" id="KW-0547">Nucleotide-binding</keyword>
<evidence type="ECO:0000256" key="4">
    <source>
        <dbReference type="ARBA" id="ARBA00022679"/>
    </source>
</evidence>
<dbReference type="AlphaFoldDB" id="A0A7C1BJ25"/>
<dbReference type="Proteomes" id="UP000885931">
    <property type="component" value="Unassembled WGS sequence"/>
</dbReference>
<feature type="binding site" evidence="12">
    <location>
        <position position="281"/>
    </location>
    <ligand>
        <name>Zn(2+)</name>
        <dbReference type="ChEBI" id="CHEBI:29105"/>
        <label>2</label>
    </ligand>
</feature>
<evidence type="ECO:0000259" key="14">
    <source>
        <dbReference type="Pfam" id="PF01171"/>
    </source>
</evidence>
<evidence type="ECO:0000256" key="13">
    <source>
        <dbReference type="PIRSR" id="PIRSR004976-51"/>
    </source>
</evidence>
<dbReference type="InterPro" id="IPR014729">
    <property type="entry name" value="Rossmann-like_a/b/a_fold"/>
</dbReference>
<evidence type="ECO:0000256" key="3">
    <source>
        <dbReference type="ARBA" id="ARBA00022485"/>
    </source>
</evidence>
<feature type="binding site" evidence="12">
    <location>
        <position position="6"/>
    </location>
    <ligand>
        <name>Zn(2+)</name>
        <dbReference type="ChEBI" id="CHEBI:29105"/>
        <label>1</label>
    </ligand>
</feature>
<keyword evidence="10" id="KW-0408">Iron</keyword>
<dbReference type="GO" id="GO:0005524">
    <property type="term" value="F:ATP binding"/>
    <property type="evidence" value="ECO:0007669"/>
    <property type="project" value="UniProtKB-KW"/>
</dbReference>
<dbReference type="Pfam" id="PF22082">
    <property type="entry name" value="TtuA_LIM_N"/>
    <property type="match status" value="1"/>
</dbReference>
<feature type="binding site" evidence="13">
    <location>
        <position position="79"/>
    </location>
    <ligand>
        <name>ATP</name>
        <dbReference type="ChEBI" id="CHEBI:30616"/>
    </ligand>
</feature>